<evidence type="ECO:0000313" key="6">
    <source>
        <dbReference type="EMBL" id="KAK7439756.1"/>
    </source>
</evidence>
<feature type="transmembrane region" description="Helical" evidence="5">
    <location>
        <begin position="58"/>
        <end position="83"/>
    </location>
</feature>
<name>A0ABR1ISA3_9AGAR</name>
<organism evidence="6 7">
    <name type="scientific">Marasmiellus scandens</name>
    <dbReference type="NCBI Taxonomy" id="2682957"/>
    <lineage>
        <taxon>Eukaryota</taxon>
        <taxon>Fungi</taxon>
        <taxon>Dikarya</taxon>
        <taxon>Basidiomycota</taxon>
        <taxon>Agaricomycotina</taxon>
        <taxon>Agaricomycetes</taxon>
        <taxon>Agaricomycetidae</taxon>
        <taxon>Agaricales</taxon>
        <taxon>Marasmiineae</taxon>
        <taxon>Omphalotaceae</taxon>
        <taxon>Marasmiellus</taxon>
    </lineage>
</organism>
<dbReference type="Proteomes" id="UP001498398">
    <property type="component" value="Unassembled WGS sequence"/>
</dbReference>
<evidence type="ECO:0000256" key="1">
    <source>
        <dbReference type="ARBA" id="ARBA00004141"/>
    </source>
</evidence>
<proteinExistence type="predicted"/>
<reference evidence="6 7" key="1">
    <citation type="submission" date="2024-01" db="EMBL/GenBank/DDBJ databases">
        <title>A draft genome for the cacao thread blight pathogen Marasmiellus scandens.</title>
        <authorList>
            <person name="Baruah I.K."/>
            <person name="Leung J."/>
            <person name="Bukari Y."/>
            <person name="Amoako-Attah I."/>
            <person name="Meinhardt L.W."/>
            <person name="Bailey B.A."/>
            <person name="Cohen S.P."/>
        </authorList>
    </citation>
    <scope>NUCLEOTIDE SEQUENCE [LARGE SCALE GENOMIC DNA]</scope>
    <source>
        <strain evidence="6 7">GH-19</strain>
    </source>
</reference>
<dbReference type="EMBL" id="JBANRG010000071">
    <property type="protein sequence ID" value="KAK7439756.1"/>
    <property type="molecule type" value="Genomic_DNA"/>
</dbReference>
<feature type="transmembrane region" description="Helical" evidence="5">
    <location>
        <begin position="276"/>
        <end position="302"/>
    </location>
</feature>
<keyword evidence="2 5" id="KW-0812">Transmembrane</keyword>
<sequence length="428" mass="48035">MDYSGSVSSDEKMYSYDGTGQRAGVICLTVAGLISLAAVVYLVLVKTPRPTTYRRTHLFGYLLSLLLANAMQSIGTVMSLKWVVENQVIFGAFCTYQGAIKQLGNISTALWSFMISIHLFNLLFLRGALTNIGFWLTIVLGWCLVVVVVLIGPAAIEKKEKGPYFGISGPWCWITSAYPKEQILLEYFFEFLSATLSFILYTIILLRVRGNLIRLNGSWKLRFVPNGEGWQLSLGRDLIDSAMLKVAQNMVWYPVAYTVILIPITITRLSEFSGNHVAFGAVIFADVVFNLTGFVNVILLLLTRRLFPDMETVPDFNTQRSKHMSVIQRNGITPFTLERSEVAESYQRERQATVEAASIYSHHRVGSTSSRKTVQSQDSGITEGMQECSENRDSMLSVVSAESKMDLIQRKLFELFLWISTFIYSACS</sequence>
<keyword evidence="3 5" id="KW-1133">Transmembrane helix</keyword>
<evidence type="ECO:0008006" key="8">
    <source>
        <dbReference type="Google" id="ProtNLM"/>
    </source>
</evidence>
<keyword evidence="7" id="KW-1185">Reference proteome</keyword>
<dbReference type="PANTHER" id="PTHR23112:SF37">
    <property type="entry name" value="G PROTEIN-COUPLED RECEPTOR GPR1"/>
    <property type="match status" value="1"/>
</dbReference>
<feature type="transmembrane region" description="Helical" evidence="5">
    <location>
        <begin position="132"/>
        <end position="156"/>
    </location>
</feature>
<evidence type="ECO:0000313" key="7">
    <source>
        <dbReference type="Proteomes" id="UP001498398"/>
    </source>
</evidence>
<dbReference type="PANTHER" id="PTHR23112">
    <property type="entry name" value="G PROTEIN-COUPLED RECEPTOR 157-RELATED"/>
    <property type="match status" value="1"/>
</dbReference>
<gene>
    <name evidence="6" type="ORF">VKT23_017331</name>
</gene>
<comment type="caution">
    <text evidence="6">The sequence shown here is derived from an EMBL/GenBank/DDBJ whole genome shotgun (WGS) entry which is preliminary data.</text>
</comment>
<feature type="transmembrane region" description="Helical" evidence="5">
    <location>
        <begin position="23"/>
        <end position="46"/>
    </location>
</feature>
<keyword evidence="4 5" id="KW-0472">Membrane</keyword>
<evidence type="ECO:0000256" key="2">
    <source>
        <dbReference type="ARBA" id="ARBA00022692"/>
    </source>
</evidence>
<evidence type="ECO:0000256" key="3">
    <source>
        <dbReference type="ARBA" id="ARBA00022989"/>
    </source>
</evidence>
<evidence type="ECO:0000256" key="5">
    <source>
        <dbReference type="SAM" id="Phobius"/>
    </source>
</evidence>
<feature type="transmembrane region" description="Helical" evidence="5">
    <location>
        <begin position="103"/>
        <end position="125"/>
    </location>
</feature>
<evidence type="ECO:0000256" key="4">
    <source>
        <dbReference type="ARBA" id="ARBA00023136"/>
    </source>
</evidence>
<feature type="transmembrane region" description="Helical" evidence="5">
    <location>
        <begin position="187"/>
        <end position="206"/>
    </location>
</feature>
<protein>
    <recommendedName>
        <fullName evidence="8">Glucose receptor Git3 N-terminal domain-containing protein</fullName>
    </recommendedName>
</protein>
<comment type="subcellular location">
    <subcellularLocation>
        <location evidence="1">Membrane</location>
        <topology evidence="1">Multi-pass membrane protein</topology>
    </subcellularLocation>
</comment>
<dbReference type="Gene3D" id="1.20.1070.10">
    <property type="entry name" value="Rhodopsin 7-helix transmembrane proteins"/>
    <property type="match status" value="1"/>
</dbReference>
<accession>A0ABR1ISA3</accession>
<feature type="transmembrane region" description="Helical" evidence="5">
    <location>
        <begin position="251"/>
        <end position="270"/>
    </location>
</feature>